<dbReference type="RefSeq" id="WP_157325500.1">
    <property type="nucleotide sequence ID" value="NZ_WSEM01000034.1"/>
</dbReference>
<reference evidence="1 2" key="1">
    <citation type="submission" date="2019-12" db="EMBL/GenBank/DDBJ databases">
        <authorList>
            <person name="Huq M.A."/>
        </authorList>
    </citation>
    <scope>NUCLEOTIDE SEQUENCE [LARGE SCALE GENOMIC DNA]</scope>
    <source>
        <strain evidence="1 2">MAH-34</strain>
    </source>
</reference>
<evidence type="ECO:0000313" key="2">
    <source>
        <dbReference type="Proteomes" id="UP000467637"/>
    </source>
</evidence>
<name>A0ABW9UGW8_9BACL</name>
<proteinExistence type="predicted"/>
<evidence type="ECO:0008006" key="3">
    <source>
        <dbReference type="Google" id="ProtNLM"/>
    </source>
</evidence>
<gene>
    <name evidence="1" type="ORF">GON05_33015</name>
</gene>
<dbReference type="Gene3D" id="1.25.40.10">
    <property type="entry name" value="Tetratricopeptide repeat domain"/>
    <property type="match status" value="1"/>
</dbReference>
<evidence type="ECO:0000313" key="1">
    <source>
        <dbReference type="EMBL" id="MVQ39422.1"/>
    </source>
</evidence>
<sequence>MNYLVFGHAGFNHNKLLNILPDKEEIIFIRRMDEKGAIDENTRFLSLSELASLDSQKYTAIVSSPYGLQHVLAFQPLRTIACIPQRSELEDTTLWDKYIGLLASYSDMIITESERTYLEQTLQWERVFLLRDSEELVRSAIISMLKGELLEQWVTKQWEERKRFYQSLHEQQGPHETICYLLASYLYFLGDVSAKMYLGISFEQMIKKEYSQCLNTHFRFFSAIEVKAGSLEKAVRTYEITAITDEERKSMENIRNWQEQGEWRLIQAEIFRANDDYRSAIKVLEDMGAKNSLQAATMRLQYYLHTYRWKDALALFDNYGLSDENRVTAEVIRGNIQLIHNKHHLAIRTFLRASVEDWNVLTNLNEIVSLEQAVRGEFQ</sequence>
<dbReference type="InterPro" id="IPR011990">
    <property type="entry name" value="TPR-like_helical_dom_sf"/>
</dbReference>
<keyword evidence="2" id="KW-1185">Reference proteome</keyword>
<dbReference type="Proteomes" id="UP000467637">
    <property type="component" value="Unassembled WGS sequence"/>
</dbReference>
<dbReference type="SUPFAM" id="SSF48452">
    <property type="entry name" value="TPR-like"/>
    <property type="match status" value="1"/>
</dbReference>
<dbReference type="EMBL" id="WSEM01000034">
    <property type="protein sequence ID" value="MVQ39422.1"/>
    <property type="molecule type" value="Genomic_DNA"/>
</dbReference>
<comment type="caution">
    <text evidence="1">The sequence shown here is derived from an EMBL/GenBank/DDBJ whole genome shotgun (WGS) entry which is preliminary data.</text>
</comment>
<protein>
    <recommendedName>
        <fullName evidence="3">Tetratricopeptide repeat protein</fullName>
    </recommendedName>
</protein>
<accession>A0ABW9UGW8</accession>
<organism evidence="1 2">
    <name type="scientific">Paenibacillus anseongense</name>
    <dbReference type="NCBI Taxonomy" id="2682845"/>
    <lineage>
        <taxon>Bacteria</taxon>
        <taxon>Bacillati</taxon>
        <taxon>Bacillota</taxon>
        <taxon>Bacilli</taxon>
        <taxon>Bacillales</taxon>
        <taxon>Paenibacillaceae</taxon>
        <taxon>Paenibacillus</taxon>
    </lineage>
</organism>